<feature type="region of interest" description="Disordered" evidence="1">
    <location>
        <begin position="1"/>
        <end position="20"/>
    </location>
</feature>
<proteinExistence type="predicted"/>
<dbReference type="EMBL" id="UYWX01020308">
    <property type="protein sequence ID" value="VDM30774.1"/>
    <property type="molecule type" value="Genomic_DNA"/>
</dbReference>
<protein>
    <submittedName>
        <fullName evidence="4">Rho-GAP domain-containing protein</fullName>
    </submittedName>
</protein>
<keyword evidence="3" id="KW-1185">Reference proteome</keyword>
<gene>
    <name evidence="2" type="ORF">TTAC_LOCUS6547</name>
</gene>
<dbReference type="WBParaSite" id="TTAC_0000656201-mRNA-1">
    <property type="protein sequence ID" value="TTAC_0000656201-mRNA-1"/>
    <property type="gene ID" value="TTAC_0000656201"/>
</dbReference>
<evidence type="ECO:0000313" key="2">
    <source>
        <dbReference type="EMBL" id="VDM30774.1"/>
    </source>
</evidence>
<feature type="region of interest" description="Disordered" evidence="1">
    <location>
        <begin position="327"/>
        <end position="361"/>
    </location>
</feature>
<accession>A0A0R3X0C0</accession>
<reference evidence="4" key="1">
    <citation type="submission" date="2017-02" db="UniProtKB">
        <authorList>
            <consortium name="WormBaseParasite"/>
        </authorList>
    </citation>
    <scope>IDENTIFICATION</scope>
</reference>
<dbReference type="AlphaFoldDB" id="A0A0R3X0C0"/>
<name>A0A0R3X0C0_HYDTA</name>
<evidence type="ECO:0000313" key="4">
    <source>
        <dbReference type="WBParaSite" id="TTAC_0000656201-mRNA-1"/>
    </source>
</evidence>
<evidence type="ECO:0000256" key="1">
    <source>
        <dbReference type="SAM" id="MobiDB-lite"/>
    </source>
</evidence>
<feature type="compositionally biased region" description="Polar residues" evidence="1">
    <location>
        <begin position="338"/>
        <end position="361"/>
    </location>
</feature>
<evidence type="ECO:0000313" key="3">
    <source>
        <dbReference type="Proteomes" id="UP000274429"/>
    </source>
</evidence>
<organism evidence="4">
    <name type="scientific">Hydatigena taeniaeformis</name>
    <name type="common">Feline tapeworm</name>
    <name type="synonym">Taenia taeniaeformis</name>
    <dbReference type="NCBI Taxonomy" id="6205"/>
    <lineage>
        <taxon>Eukaryota</taxon>
        <taxon>Metazoa</taxon>
        <taxon>Spiralia</taxon>
        <taxon>Lophotrochozoa</taxon>
        <taxon>Platyhelminthes</taxon>
        <taxon>Cestoda</taxon>
        <taxon>Eucestoda</taxon>
        <taxon>Cyclophyllidea</taxon>
        <taxon>Taeniidae</taxon>
        <taxon>Hydatigera</taxon>
    </lineage>
</organism>
<dbReference type="OrthoDB" id="6249911at2759"/>
<sequence length="942" mass="107083">MQGHDNNILQEPLDSDSSTKRLQFQTTKLLKPTLSPRVTYRCLKEPSAYEEIVKQLREATKKHHSRSIRHLEENWQAERETYELFYETVAALREGDWSANAFGLPTHNEEGRRRSVHGFRRRSLKSLPGPSIHHRLALLSSLHVSICCDWYGNEGVGIHRWSASGNEVTLSWQRFYSQFDATISEKACSSTMEENLRLSSDFFSISGSSNMSFTLPRDLAIIDDLEAYVVMPRKPRARFSRPVVSRTSGTRTLPLIKFSCSETGSESTLHHLNELSGGRELKSDDEDVDDIEYVGPLNYSSSEFDTDISVDEDGDFIVKTEAERKHARAKRKSGNDEWGQTKSISITESEKPGSTASSLETNSTFLPIPAKRTKRLMLKRLGEMRKICAEDELPLSLMRVRSTYGLASSTNSLRQRIYSEIMDQEHPIGVGTLSREVIKRVPQVYSSEGDSPDISVGSNIDESLVEATVEGVLKGCPVMVKTLLRKNRTVLPTHREILPLVQDVNLRSDQPIKKPMNNIFTEQFVFDSRIDERPKGSYCYFLETVLPVSSINPDDFGTNDVMEEKGSAEGGKVGFGALLQHLRSTTPDPCPYQSSLNNVSTSVIAERQNPYFRQAILHTGLKKPTTNLDNRNWIMRPPRGLQIQMNNYTSNISIPCVLLLPPKKFHFSMLTHLEELMDGINPLLISLMNRIWRSARPIGAWVLERDKKTLDYALNKLILDLILFRHATGHCVRYKALSVITSSHQNSRLRELLVESAAHPGNWLDQILRSGLSIYSSCRLEAAICLLGLVTDKELISRVGMKGVRPMIIDIFISLFRLADMFEDTAPVFFVVMTYLVCHNEDRTLLETIVKYGSTAKTTFLVGQWPYLVAFAYTYWSRRRLLSFTLRESLLVKALDEAWRNPVSRRAAREAMKAIKEFVEVVSSFHTHWPVRQKRTPMVHEN</sequence>
<reference evidence="2 3" key="2">
    <citation type="submission" date="2018-11" db="EMBL/GenBank/DDBJ databases">
        <authorList>
            <consortium name="Pathogen Informatics"/>
        </authorList>
    </citation>
    <scope>NUCLEOTIDE SEQUENCE [LARGE SCALE GENOMIC DNA]</scope>
</reference>
<dbReference type="Proteomes" id="UP000274429">
    <property type="component" value="Unassembled WGS sequence"/>
</dbReference>